<protein>
    <recommendedName>
        <fullName evidence="3">Molybdate ABC transporter substrate-binding protein</fullName>
    </recommendedName>
</protein>
<keyword evidence="2" id="KW-1185">Reference proteome</keyword>
<organism evidence="1 2">
    <name type="scientific">Candidimonas nitroreducens</name>
    <dbReference type="NCBI Taxonomy" id="683354"/>
    <lineage>
        <taxon>Bacteria</taxon>
        <taxon>Pseudomonadati</taxon>
        <taxon>Pseudomonadota</taxon>
        <taxon>Betaproteobacteria</taxon>
        <taxon>Burkholderiales</taxon>
        <taxon>Alcaligenaceae</taxon>
        <taxon>Candidimonas</taxon>
    </lineage>
</organism>
<dbReference type="EMBL" id="NJIH01000020">
    <property type="protein sequence ID" value="OWT53573.1"/>
    <property type="molecule type" value="Genomic_DNA"/>
</dbReference>
<dbReference type="GO" id="GO:0030973">
    <property type="term" value="F:molybdate ion binding"/>
    <property type="evidence" value="ECO:0007669"/>
    <property type="project" value="TreeGrafter"/>
</dbReference>
<evidence type="ECO:0000313" key="2">
    <source>
        <dbReference type="Proteomes" id="UP000214603"/>
    </source>
</evidence>
<dbReference type="InterPro" id="IPR050682">
    <property type="entry name" value="ModA/WtpA"/>
</dbReference>
<gene>
    <name evidence="1" type="ORF">CEY11_24235</name>
</gene>
<comment type="caution">
    <text evidence="1">The sequence shown here is derived from an EMBL/GenBank/DDBJ whole genome shotgun (WGS) entry which is preliminary data.</text>
</comment>
<evidence type="ECO:0008006" key="3">
    <source>
        <dbReference type="Google" id="ProtNLM"/>
    </source>
</evidence>
<dbReference type="Proteomes" id="UP000214603">
    <property type="component" value="Unassembled WGS sequence"/>
</dbReference>
<reference evidence="2" key="1">
    <citation type="submission" date="2017-06" db="EMBL/GenBank/DDBJ databases">
        <title>Herbaspirillum phytohormonus sp. nov., isolated from the root nodule of Robinia pseudoacacia in lead-zinc mine.</title>
        <authorList>
            <person name="Fan M."/>
            <person name="Lin Y."/>
        </authorList>
    </citation>
    <scope>NUCLEOTIDE SEQUENCE [LARGE SCALE GENOMIC DNA]</scope>
    <source>
        <strain evidence="2">SC-089</strain>
    </source>
</reference>
<dbReference type="PANTHER" id="PTHR30632">
    <property type="entry name" value="MOLYBDATE-BINDING PERIPLASMIC PROTEIN"/>
    <property type="match status" value="1"/>
</dbReference>
<dbReference type="AlphaFoldDB" id="A0A225M032"/>
<accession>A0A225M032</accession>
<dbReference type="Pfam" id="PF13531">
    <property type="entry name" value="SBP_bac_11"/>
    <property type="match status" value="1"/>
</dbReference>
<dbReference type="Gene3D" id="3.40.190.10">
    <property type="entry name" value="Periplasmic binding protein-like II"/>
    <property type="match status" value="2"/>
</dbReference>
<sequence>MSLAAAVRGWGGPPCRVPGAHYTGVSVEQIEVFCAGAAKAALAAPAAEFEGRRGLKLNCTFGPAGGLKRKALAGERVHMFILSRPTLEELEQAGLVEPGTIFDIGTTGVGVVVRKGRPLPDVSSPAALRQALLGAGSLTYGDPAHGDSSGTHFSWVIEKLGIGPELAGKTVLARLGVEVVEKVAQGSVEMGATQSSIILASADVALAGMLPQGLQRLTTYAAGLATGSSEPAREFGEFLGSAETRAHFERMGFARSLPAADPS</sequence>
<dbReference type="GO" id="GO:0015689">
    <property type="term" value="P:molybdate ion transport"/>
    <property type="evidence" value="ECO:0007669"/>
    <property type="project" value="TreeGrafter"/>
</dbReference>
<name>A0A225M032_9BURK</name>
<dbReference type="SUPFAM" id="SSF53850">
    <property type="entry name" value="Periplasmic binding protein-like II"/>
    <property type="match status" value="1"/>
</dbReference>
<proteinExistence type="predicted"/>
<dbReference type="PANTHER" id="PTHR30632:SF11">
    <property type="entry name" value="BLR4797 PROTEIN"/>
    <property type="match status" value="1"/>
</dbReference>
<evidence type="ECO:0000313" key="1">
    <source>
        <dbReference type="EMBL" id="OWT53573.1"/>
    </source>
</evidence>